<dbReference type="FunFam" id="3.40.1030.10:FF:000008">
    <property type="entry name" value="Anthranilate phosphoribosyltransferase, putative"/>
    <property type="match status" value="1"/>
</dbReference>
<dbReference type="EMBL" id="LDEV01002595">
    <property type="protein sequence ID" value="KLJ08440.1"/>
    <property type="molecule type" value="Genomic_DNA"/>
</dbReference>
<dbReference type="Gene3D" id="1.20.970.10">
    <property type="entry name" value="Transferase, Pyrimidine Nucleoside Phosphorylase, Chain C"/>
    <property type="match status" value="1"/>
</dbReference>
<dbReference type="OrthoDB" id="427800at2759"/>
<reference evidence="6" key="1">
    <citation type="journal article" date="2015" name="PLoS Genet.">
        <title>The dynamic genome and transcriptome of the human fungal pathogen Blastomyces and close relative Emmonsia.</title>
        <authorList>
            <person name="Munoz J.F."/>
            <person name="Gauthier G.M."/>
            <person name="Desjardins C.A."/>
            <person name="Gallo J.E."/>
            <person name="Holder J."/>
            <person name="Sullivan T.D."/>
            <person name="Marty A.J."/>
            <person name="Carmen J.C."/>
            <person name="Chen Z."/>
            <person name="Ding L."/>
            <person name="Gujja S."/>
            <person name="Magrini V."/>
            <person name="Misas E."/>
            <person name="Mitreva M."/>
            <person name="Priest M."/>
            <person name="Saif S."/>
            <person name="Whiston E.A."/>
            <person name="Young S."/>
            <person name="Zeng Q."/>
            <person name="Goldman W.E."/>
            <person name="Mardis E.R."/>
            <person name="Taylor J.W."/>
            <person name="McEwen J.G."/>
            <person name="Clay O.K."/>
            <person name="Klein B.S."/>
            <person name="Cuomo C.A."/>
        </authorList>
    </citation>
    <scope>NUCLEOTIDE SEQUENCE [LARGE SCALE GENOMIC DNA]</scope>
    <source>
        <strain evidence="6">UAMH 139</strain>
    </source>
</reference>
<dbReference type="STRING" id="2060906.A0A0H1BAP7"/>
<dbReference type="Gene3D" id="3.40.1030.10">
    <property type="entry name" value="Nucleoside phosphorylase/phosphoribosyltransferase catalytic domain"/>
    <property type="match status" value="1"/>
</dbReference>
<evidence type="ECO:0000256" key="1">
    <source>
        <dbReference type="ARBA" id="ARBA00022676"/>
    </source>
</evidence>
<evidence type="ECO:0000313" key="5">
    <source>
        <dbReference type="EMBL" id="KLJ08440.1"/>
    </source>
</evidence>
<feature type="domain" description="Glycosyl transferase family 3" evidence="3">
    <location>
        <begin position="308"/>
        <end position="416"/>
    </location>
</feature>
<evidence type="ECO:0000259" key="3">
    <source>
        <dbReference type="Pfam" id="PF00591"/>
    </source>
</evidence>
<dbReference type="PANTHER" id="PTHR43285:SF2">
    <property type="entry name" value="ANTHRANILATE PHOSPHORIBOSYLTRANSFERASE"/>
    <property type="match status" value="1"/>
</dbReference>
<evidence type="ECO:0000256" key="2">
    <source>
        <dbReference type="ARBA" id="ARBA00022679"/>
    </source>
</evidence>
<comment type="caution">
    <text evidence="5">The sequence shown here is derived from an EMBL/GenBank/DDBJ whole genome shotgun (WGS) entry which is preliminary data.</text>
</comment>
<dbReference type="InterPro" id="IPR035902">
    <property type="entry name" value="Nuc_phospho_transferase"/>
</dbReference>
<dbReference type="NCBIfam" id="TIGR01245">
    <property type="entry name" value="trpD"/>
    <property type="match status" value="1"/>
</dbReference>
<feature type="domain" description="Glycosyl transferase family 3" evidence="3">
    <location>
        <begin position="106"/>
        <end position="276"/>
    </location>
</feature>
<dbReference type="InterPro" id="IPR000312">
    <property type="entry name" value="Glycosyl_Trfase_fam3"/>
</dbReference>
<dbReference type="PANTHER" id="PTHR43285">
    <property type="entry name" value="ANTHRANILATE PHOSPHORIBOSYLTRANSFERASE"/>
    <property type="match status" value="1"/>
</dbReference>
<keyword evidence="2 5" id="KW-0808">Transferase</keyword>
<dbReference type="InterPro" id="IPR017459">
    <property type="entry name" value="Glycosyl_Trfase_fam3_N_dom"/>
</dbReference>
<name>A0A0H1BAP7_9EURO</name>
<organism evidence="5 6">
    <name type="scientific">Blastomyces silverae</name>
    <dbReference type="NCBI Taxonomy" id="2060906"/>
    <lineage>
        <taxon>Eukaryota</taxon>
        <taxon>Fungi</taxon>
        <taxon>Dikarya</taxon>
        <taxon>Ascomycota</taxon>
        <taxon>Pezizomycotina</taxon>
        <taxon>Eurotiomycetes</taxon>
        <taxon>Eurotiomycetidae</taxon>
        <taxon>Onygenales</taxon>
        <taxon>Ajellomycetaceae</taxon>
        <taxon>Blastomyces</taxon>
    </lineage>
</organism>
<keyword evidence="1 5" id="KW-0328">Glycosyltransferase</keyword>
<accession>A0A0H1BAP7</accession>
<feature type="domain" description="Glycosyl transferase family 3 N-terminal" evidence="4">
    <location>
        <begin position="28"/>
        <end position="81"/>
    </location>
</feature>
<dbReference type="Proteomes" id="UP000053573">
    <property type="component" value="Unassembled WGS sequence"/>
</dbReference>
<evidence type="ECO:0000313" key="6">
    <source>
        <dbReference type="Proteomes" id="UP000053573"/>
    </source>
</evidence>
<proteinExistence type="predicted"/>
<dbReference type="SUPFAM" id="SSF52418">
    <property type="entry name" value="Nucleoside phosphorylase/phosphoribosyltransferase catalytic domain"/>
    <property type="match status" value="1"/>
</dbReference>
<dbReference type="GO" id="GO:0004048">
    <property type="term" value="F:anthranilate phosphoribosyltransferase activity"/>
    <property type="evidence" value="ECO:0007669"/>
    <property type="project" value="InterPro"/>
</dbReference>
<dbReference type="Pfam" id="PF02885">
    <property type="entry name" value="Glycos_trans_3N"/>
    <property type="match status" value="1"/>
</dbReference>
<dbReference type="GO" id="GO:0005829">
    <property type="term" value="C:cytosol"/>
    <property type="evidence" value="ECO:0007669"/>
    <property type="project" value="TreeGrafter"/>
</dbReference>
<dbReference type="InterPro" id="IPR005940">
    <property type="entry name" value="Anthranilate_Pribosyl_Tfrase"/>
</dbReference>
<dbReference type="Pfam" id="PF00591">
    <property type="entry name" value="Glycos_transf_3"/>
    <property type="match status" value="2"/>
</dbReference>
<gene>
    <name evidence="5" type="ORF">EMPG_16126</name>
</gene>
<sequence>MASDKRDLAISITPLLSRLAYPDAATYEVSAGEIAAAFALIFEDKLSLIQTAALLTLLHSTGKDRDADVLAQCAARMRDAALPIEPTALRAIVKERAKKEGSYEGGFCDIVGTGGDSHRTFNISTTSSIIASPLLMIAKHGNRAQTSFSGSADVLTSITPTPPNISAVLPENICKVYEQSNYCFLFAPNFHTGMKFATPVRRGLGIRTIFNLLGPLANPIDWGIEARLVGVAYQSLGPIFANVLKLSGAKKALVVCGEENLDEISCAGKTNCWRLSEYPNPEYEGDADGSTEGNETCDEDAPPKTLVKIETFQLQPSDFGFSPRPLSEVGGGKMPGENALILMSMLRNELPRDHPILEFVLMNVAALLVISGICDADTSNMGPGDNGEVIKEVGPGGGRWKEGIRRARWAIESGEAVKSLEKFIKVSNSL</sequence>
<dbReference type="GO" id="GO:0000162">
    <property type="term" value="P:L-tryptophan biosynthetic process"/>
    <property type="evidence" value="ECO:0007669"/>
    <property type="project" value="InterPro"/>
</dbReference>
<dbReference type="AlphaFoldDB" id="A0A0H1BAP7"/>
<evidence type="ECO:0000259" key="4">
    <source>
        <dbReference type="Pfam" id="PF02885"/>
    </source>
</evidence>
<keyword evidence="6" id="KW-1185">Reference proteome</keyword>
<protein>
    <submittedName>
        <fullName evidence="5">Anthranilate phosphoribosyltransferase</fullName>
    </submittedName>
</protein>